<name>A0A809ZZ31_9BRAD</name>
<dbReference type="PRINTS" id="PR00050">
    <property type="entry name" value="COLDSHOCK"/>
</dbReference>
<evidence type="ECO:0000259" key="1">
    <source>
        <dbReference type="PROSITE" id="PS51857"/>
    </source>
</evidence>
<dbReference type="InterPro" id="IPR012340">
    <property type="entry name" value="NA-bd_OB-fold"/>
</dbReference>
<dbReference type="AlphaFoldDB" id="A0A809ZZ31"/>
<proteinExistence type="predicted"/>
<dbReference type="InterPro" id="IPR011129">
    <property type="entry name" value="CSD"/>
</dbReference>
<dbReference type="PROSITE" id="PS51857">
    <property type="entry name" value="CSD_2"/>
    <property type="match status" value="1"/>
</dbReference>
<dbReference type="InterPro" id="IPR050181">
    <property type="entry name" value="Cold_shock_domain"/>
</dbReference>
<accession>A0A809ZZ31</accession>
<dbReference type="Gene3D" id="2.40.50.140">
    <property type="entry name" value="Nucleic acid-binding proteins"/>
    <property type="match status" value="1"/>
</dbReference>
<protein>
    <recommendedName>
        <fullName evidence="1">CSD domain-containing protein</fullName>
    </recommendedName>
</protein>
<dbReference type="Pfam" id="PF00313">
    <property type="entry name" value="CSD"/>
    <property type="match status" value="1"/>
</dbReference>
<gene>
    <name evidence="2" type="ORF">XF5B_20030</name>
    <name evidence="3" type="ORF">XF6B_20200</name>
</gene>
<dbReference type="EMBL" id="AP023095">
    <property type="protein sequence ID" value="BCE54491.1"/>
    <property type="molecule type" value="Genomic_DNA"/>
</dbReference>
<dbReference type="CDD" id="cd04458">
    <property type="entry name" value="CSP_CDS"/>
    <property type="match status" value="1"/>
</dbReference>
<dbReference type="SUPFAM" id="SSF50249">
    <property type="entry name" value="Nucleic acid-binding proteins"/>
    <property type="match status" value="1"/>
</dbReference>
<reference evidence="2" key="1">
    <citation type="submission" date="2020-05" db="EMBL/GenBank/DDBJ databases">
        <title>Complete genome sequence of Bradyrhizobium diazoefficiens XF5 isolated from soybean nodule.</title>
        <authorList>
            <person name="Noda R."/>
            <person name="Kakizaki K."/>
            <person name="Minamisawa K."/>
        </authorList>
    </citation>
    <scope>NUCLEOTIDE SEQUENCE</scope>
    <source>
        <strain evidence="2">XF5</strain>
    </source>
</reference>
<dbReference type="GO" id="GO:0005829">
    <property type="term" value="C:cytosol"/>
    <property type="evidence" value="ECO:0007669"/>
    <property type="project" value="UniProtKB-ARBA"/>
</dbReference>
<dbReference type="InterPro" id="IPR002059">
    <property type="entry name" value="CSP_DNA-bd"/>
</dbReference>
<evidence type="ECO:0000313" key="3">
    <source>
        <dbReference type="EMBL" id="BCE63221.1"/>
    </source>
</evidence>
<evidence type="ECO:0000313" key="2">
    <source>
        <dbReference type="EMBL" id="BCE54491.1"/>
    </source>
</evidence>
<dbReference type="PANTHER" id="PTHR11544">
    <property type="entry name" value="COLD SHOCK DOMAIN CONTAINING PROTEINS"/>
    <property type="match status" value="1"/>
</dbReference>
<dbReference type="EMBL" id="AP023096">
    <property type="protein sequence ID" value="BCE63221.1"/>
    <property type="molecule type" value="Genomic_DNA"/>
</dbReference>
<dbReference type="SMART" id="SM00357">
    <property type="entry name" value="CSP"/>
    <property type="match status" value="1"/>
</dbReference>
<organism evidence="2">
    <name type="scientific">Bradyrhizobium diazoefficiens</name>
    <dbReference type="NCBI Taxonomy" id="1355477"/>
    <lineage>
        <taxon>Bacteria</taxon>
        <taxon>Pseudomonadati</taxon>
        <taxon>Pseudomonadota</taxon>
        <taxon>Alphaproteobacteria</taxon>
        <taxon>Hyphomicrobiales</taxon>
        <taxon>Nitrobacteraceae</taxon>
        <taxon>Bradyrhizobium</taxon>
    </lineage>
</organism>
<reference evidence="3" key="2">
    <citation type="submission" date="2020-05" db="EMBL/GenBank/DDBJ databases">
        <title>Complete genome sequence of Bradyrhizobium diazoefficiens XF6 isolated from soybean nodule.</title>
        <authorList>
            <person name="Noda R."/>
            <person name="Kakizaki K."/>
            <person name="Minamisawa K."/>
        </authorList>
    </citation>
    <scope>NUCLEOTIDE SEQUENCE</scope>
    <source>
        <strain evidence="3">XF6</strain>
    </source>
</reference>
<dbReference type="GO" id="GO:0003676">
    <property type="term" value="F:nucleic acid binding"/>
    <property type="evidence" value="ECO:0007669"/>
    <property type="project" value="InterPro"/>
</dbReference>
<sequence length="104" mass="11226">MLELRTTITWGLLSKTCDRARQRIPFHFAQRLAAGSLIDLDEKVVFLFGANDVALGTVKWFNPTKGYGFVAPDDGGKDVFVHISAVEKRAGPANSDSSLSGVSA</sequence>
<feature type="domain" description="CSD" evidence="1">
    <location>
        <begin position="53"/>
        <end position="104"/>
    </location>
</feature>